<feature type="transmembrane region" description="Helical" evidence="3">
    <location>
        <begin position="212"/>
        <end position="236"/>
    </location>
</feature>
<dbReference type="Proteomes" id="UP001434883">
    <property type="component" value="Unassembled WGS sequence"/>
</dbReference>
<keyword evidence="3" id="KW-1133">Transmembrane helix</keyword>
<dbReference type="PANTHER" id="PTHR33802:SF4">
    <property type="entry name" value="SI:DKEY-29D8.3"/>
    <property type="match status" value="1"/>
</dbReference>
<keyword evidence="1" id="KW-0862">Zinc</keyword>
<dbReference type="Pfam" id="PF05741">
    <property type="entry name" value="zf-nanos"/>
    <property type="match status" value="1"/>
</dbReference>
<organism evidence="5 6">
    <name type="scientific">Xenoophorus captivus</name>
    <dbReference type="NCBI Taxonomy" id="1517983"/>
    <lineage>
        <taxon>Eukaryota</taxon>
        <taxon>Metazoa</taxon>
        <taxon>Chordata</taxon>
        <taxon>Craniata</taxon>
        <taxon>Vertebrata</taxon>
        <taxon>Euteleostomi</taxon>
        <taxon>Actinopterygii</taxon>
        <taxon>Neopterygii</taxon>
        <taxon>Teleostei</taxon>
        <taxon>Neoteleostei</taxon>
        <taxon>Acanthomorphata</taxon>
        <taxon>Ovalentaria</taxon>
        <taxon>Atherinomorphae</taxon>
        <taxon>Cyprinodontiformes</taxon>
        <taxon>Goodeidae</taxon>
        <taxon>Xenoophorus</taxon>
    </lineage>
</organism>
<gene>
    <name evidence="5" type="ORF">XENOCAPTIV_021019</name>
</gene>
<keyword evidence="3" id="KW-0812">Transmembrane</keyword>
<evidence type="ECO:0000256" key="2">
    <source>
        <dbReference type="SAM" id="MobiDB-lite"/>
    </source>
</evidence>
<name>A0ABV0RD08_9TELE</name>
<keyword evidence="1" id="KW-0694">RNA-binding</keyword>
<evidence type="ECO:0000256" key="3">
    <source>
        <dbReference type="SAM" id="Phobius"/>
    </source>
</evidence>
<dbReference type="EMBL" id="JAHRIN010042466">
    <property type="protein sequence ID" value="MEQ2206020.1"/>
    <property type="molecule type" value="Genomic_DNA"/>
</dbReference>
<feature type="transmembrane region" description="Helical" evidence="3">
    <location>
        <begin position="141"/>
        <end position="161"/>
    </location>
</feature>
<comment type="caution">
    <text evidence="5">The sequence shown here is derived from an EMBL/GenBank/DDBJ whole genome shotgun (WGS) entry which is preliminary data.</text>
</comment>
<keyword evidence="1" id="KW-0863">Zinc-finger</keyword>
<dbReference type="PROSITE" id="PS51522">
    <property type="entry name" value="ZF_NANOS"/>
    <property type="match status" value="1"/>
</dbReference>
<evidence type="ECO:0000256" key="1">
    <source>
        <dbReference type="PROSITE-ProRule" id="PRU00855"/>
    </source>
</evidence>
<feature type="transmembrane region" description="Helical" evidence="3">
    <location>
        <begin position="248"/>
        <end position="268"/>
    </location>
</feature>
<feature type="region of interest" description="Disordered" evidence="2">
    <location>
        <begin position="42"/>
        <end position="68"/>
    </location>
</feature>
<feature type="transmembrane region" description="Helical" evidence="3">
    <location>
        <begin position="168"/>
        <end position="192"/>
    </location>
</feature>
<accession>A0ABV0RD08</accession>
<evidence type="ECO:0000313" key="5">
    <source>
        <dbReference type="EMBL" id="MEQ2206020.1"/>
    </source>
</evidence>
<dbReference type="Gene3D" id="4.10.60.30">
    <property type="entry name" value="Nanos, RNA-binding domain"/>
    <property type="match status" value="1"/>
</dbReference>
<feature type="transmembrane region" description="Helical" evidence="3">
    <location>
        <begin position="274"/>
        <end position="291"/>
    </location>
</feature>
<dbReference type="InterPro" id="IPR024161">
    <property type="entry name" value="Znf_nanos-typ"/>
</dbReference>
<evidence type="ECO:0000259" key="4">
    <source>
        <dbReference type="PROSITE" id="PS51522"/>
    </source>
</evidence>
<dbReference type="PANTHER" id="PTHR33802">
    <property type="entry name" value="SI:CH211-161H7.5-RELATED"/>
    <property type="match status" value="1"/>
</dbReference>
<keyword evidence="6" id="KW-1185">Reference proteome</keyword>
<sequence length="312" mass="35126">MWHDYMNLSRILLGDRRPVELGDTEEPGEDPVLQMRHIQASLAGKKEKNSSEIRSTSSRSSSLSDTSCGGGTSADFCRFCRQNGESPRVYRSHALRSDDGKVTCPILWSYTCPICGASGDHAHTRRNAYGYVYCSPAVLPYGFYAFWCLNLVLNVSWLFLWDRMFMPAALAFLILIALTNYAVIFFSCYGLSQYGAWLNKYHKVDLWLHRVLNGISIYATWTTIASLVNLTIVLVYDANVSNTDAATISLSLLTAVVVAWFFLENFVFDKHVRFILTIYPVVIWALTGIFTENNNAADPTRNNIFIGKEKGC</sequence>
<protein>
    <recommendedName>
        <fullName evidence="4">Nanos-type domain-containing protein</fullName>
    </recommendedName>
</protein>
<evidence type="ECO:0000313" key="6">
    <source>
        <dbReference type="Proteomes" id="UP001434883"/>
    </source>
</evidence>
<dbReference type="InterPro" id="IPR038129">
    <property type="entry name" value="Nanos_sf"/>
</dbReference>
<keyword evidence="3" id="KW-0472">Membrane</keyword>
<keyword evidence="1" id="KW-0479">Metal-binding</keyword>
<proteinExistence type="inferred from homology"/>
<feature type="compositionally biased region" description="Low complexity" evidence="2">
    <location>
        <begin position="52"/>
        <end position="67"/>
    </location>
</feature>
<keyword evidence="1" id="KW-0810">Translation regulation</keyword>
<feature type="domain" description="Nanos-type" evidence="4">
    <location>
        <begin position="76"/>
        <end position="130"/>
    </location>
</feature>
<reference evidence="5 6" key="1">
    <citation type="submission" date="2021-06" db="EMBL/GenBank/DDBJ databases">
        <authorList>
            <person name="Palmer J.M."/>
        </authorList>
    </citation>
    <scope>NUCLEOTIDE SEQUENCE [LARGE SCALE GENOMIC DNA]</scope>
    <source>
        <strain evidence="5 6">XC_2019</strain>
        <tissue evidence="5">Muscle</tissue>
    </source>
</reference>
<comment type="similarity">
    <text evidence="1">Belongs to the nanos family.</text>
</comment>